<name>A0A8J2YDG4_9BACL</name>
<comment type="caution">
    <text evidence="2">Lacks conserved residue(s) required for the propagation of feature annotation.</text>
</comment>
<dbReference type="GO" id="GO:0016042">
    <property type="term" value="P:lipid catabolic process"/>
    <property type="evidence" value="ECO:0007669"/>
    <property type="project" value="UniProtKB-UniRule"/>
</dbReference>
<dbReference type="PROSITE" id="PS51635">
    <property type="entry name" value="PNPLA"/>
    <property type="match status" value="1"/>
</dbReference>
<protein>
    <submittedName>
        <fullName evidence="4">Phospholipase</fullName>
    </submittedName>
</protein>
<reference evidence="4" key="1">
    <citation type="journal article" date="2014" name="Int. J. Syst. Evol. Microbiol.">
        <title>Complete genome sequence of Corynebacterium casei LMG S-19264T (=DSM 44701T), isolated from a smear-ripened cheese.</title>
        <authorList>
            <consortium name="US DOE Joint Genome Institute (JGI-PGF)"/>
            <person name="Walter F."/>
            <person name="Albersmeier A."/>
            <person name="Kalinowski J."/>
            <person name="Ruckert C."/>
        </authorList>
    </citation>
    <scope>NUCLEOTIDE SEQUENCE</scope>
    <source>
        <strain evidence="4">CGMCC 1.15179</strain>
    </source>
</reference>
<dbReference type="SUPFAM" id="SSF52151">
    <property type="entry name" value="FabD/lysophospholipase-like"/>
    <property type="match status" value="1"/>
</dbReference>
<feature type="short sequence motif" description="DGA/G" evidence="2">
    <location>
        <begin position="188"/>
        <end position="190"/>
    </location>
</feature>
<dbReference type="Pfam" id="PF01734">
    <property type="entry name" value="Patatin"/>
    <property type="match status" value="1"/>
</dbReference>
<organism evidence="4 5">
    <name type="scientific">Marinithermofilum abyssi</name>
    <dbReference type="NCBI Taxonomy" id="1571185"/>
    <lineage>
        <taxon>Bacteria</taxon>
        <taxon>Bacillati</taxon>
        <taxon>Bacillota</taxon>
        <taxon>Bacilli</taxon>
        <taxon>Bacillales</taxon>
        <taxon>Thermoactinomycetaceae</taxon>
        <taxon>Marinithermofilum</taxon>
    </lineage>
</organism>
<accession>A0A8J2YDG4</accession>
<dbReference type="Proteomes" id="UP000625210">
    <property type="component" value="Unassembled WGS sequence"/>
</dbReference>
<feature type="short sequence motif" description="GXSXG" evidence="2">
    <location>
        <begin position="39"/>
        <end position="43"/>
    </location>
</feature>
<dbReference type="AlphaFoldDB" id="A0A8J2YDG4"/>
<keyword evidence="1 2" id="KW-0443">Lipid metabolism</keyword>
<keyword evidence="5" id="KW-1185">Reference proteome</keyword>
<dbReference type="EMBL" id="BMHQ01000003">
    <property type="protein sequence ID" value="GGE10152.1"/>
    <property type="molecule type" value="Genomic_DNA"/>
</dbReference>
<dbReference type="PANTHER" id="PTHR46394">
    <property type="entry name" value="ANNEXIN"/>
    <property type="match status" value="1"/>
</dbReference>
<sequence>MFPIRADAVLEGGGIKAFGLVGALSVAEEKGYEWRQLAGTSAGAMVASLLAAGYTSGELYRLLSRHDFTQLIPYAWYQRVPYFGSGVRLLLKKGLFPGRPLEKWIGELLAQKGIYTFGNLKDRKLSIIASDISRGNLLVLPNDLEEYGIPAHTLSVARAVRMSCSIPLFFDPVKVMHRPTKKISYIVDGGVLSNFPVWLFDQENPRWPTFGFRFLSDSGVNPHVINGPISLIRAMFYTMMEAHDNRHIKEQDKLRTIQVPTLNVKMTDFDLTEVKRQQLFDAGAEAARNFFKDWTFQQYLAMRRGDGHIAFRMRPSQSG</sequence>
<dbReference type="GO" id="GO:0016787">
    <property type="term" value="F:hydrolase activity"/>
    <property type="evidence" value="ECO:0007669"/>
    <property type="project" value="UniProtKB-UniRule"/>
</dbReference>
<evidence type="ECO:0000313" key="5">
    <source>
        <dbReference type="Proteomes" id="UP000625210"/>
    </source>
</evidence>
<evidence type="ECO:0000313" key="4">
    <source>
        <dbReference type="EMBL" id="GGE10152.1"/>
    </source>
</evidence>
<dbReference type="InterPro" id="IPR002641">
    <property type="entry name" value="PNPLA_dom"/>
</dbReference>
<feature type="active site" description="Nucleophile" evidence="2">
    <location>
        <position position="41"/>
    </location>
</feature>
<gene>
    <name evidence="4" type="ORF">GCM10011571_09320</name>
</gene>
<evidence type="ECO:0000259" key="3">
    <source>
        <dbReference type="PROSITE" id="PS51635"/>
    </source>
</evidence>
<feature type="domain" description="PNPLA" evidence="3">
    <location>
        <begin position="8"/>
        <end position="201"/>
    </location>
</feature>
<reference evidence="4" key="2">
    <citation type="submission" date="2020-09" db="EMBL/GenBank/DDBJ databases">
        <authorList>
            <person name="Sun Q."/>
            <person name="Zhou Y."/>
        </authorList>
    </citation>
    <scope>NUCLEOTIDE SEQUENCE</scope>
    <source>
        <strain evidence="4">CGMCC 1.15179</strain>
    </source>
</reference>
<evidence type="ECO:0000256" key="1">
    <source>
        <dbReference type="ARBA" id="ARBA00023098"/>
    </source>
</evidence>
<keyword evidence="2" id="KW-0378">Hydrolase</keyword>
<dbReference type="PANTHER" id="PTHR46394:SF1">
    <property type="entry name" value="PNPLA DOMAIN-CONTAINING PROTEIN"/>
    <property type="match status" value="1"/>
</dbReference>
<keyword evidence="2" id="KW-0442">Lipid degradation</keyword>
<dbReference type="CDD" id="cd07207">
    <property type="entry name" value="Pat_ExoU_VipD_like"/>
    <property type="match status" value="1"/>
</dbReference>
<feature type="active site" description="Proton acceptor" evidence="2">
    <location>
        <position position="188"/>
    </location>
</feature>
<dbReference type="Gene3D" id="3.40.1090.10">
    <property type="entry name" value="Cytosolic phospholipase A2 catalytic domain"/>
    <property type="match status" value="2"/>
</dbReference>
<dbReference type="InterPro" id="IPR052580">
    <property type="entry name" value="Lipid_Hydrolase"/>
</dbReference>
<proteinExistence type="predicted"/>
<dbReference type="InterPro" id="IPR016035">
    <property type="entry name" value="Acyl_Trfase/lysoPLipase"/>
</dbReference>
<comment type="caution">
    <text evidence="4">The sequence shown here is derived from an EMBL/GenBank/DDBJ whole genome shotgun (WGS) entry which is preliminary data.</text>
</comment>
<evidence type="ECO:0000256" key="2">
    <source>
        <dbReference type="PROSITE-ProRule" id="PRU01161"/>
    </source>
</evidence>